<dbReference type="EMBL" id="FMAI01000017">
    <property type="protein sequence ID" value="SCB52498.1"/>
    <property type="molecule type" value="Genomic_DNA"/>
</dbReference>
<dbReference type="Pfam" id="PF00550">
    <property type="entry name" value="PP-binding"/>
    <property type="match status" value="1"/>
</dbReference>
<sequence length="90" mass="9870">MQSFDTDVRNRIIKLVKGILEQNSLAANVTPSAKLVDVGLTSMDMVNLMLGVEAEFDFTIPQAEITPENFQSVETLERMVATQLQLATAA</sequence>
<evidence type="ECO:0000313" key="2">
    <source>
        <dbReference type="EMBL" id="SCB52498.1"/>
    </source>
</evidence>
<dbReference type="PROSITE" id="PS50075">
    <property type="entry name" value="CARRIER"/>
    <property type="match status" value="1"/>
</dbReference>
<gene>
    <name evidence="2" type="ORF">GA0061098_1017103</name>
</gene>
<feature type="domain" description="Carrier" evidence="1">
    <location>
        <begin position="6"/>
        <end position="84"/>
    </location>
</feature>
<name>A0A1C3XJP9_9BRAD</name>
<evidence type="ECO:0000259" key="1">
    <source>
        <dbReference type="PROSITE" id="PS50075"/>
    </source>
</evidence>
<dbReference type="AlphaFoldDB" id="A0A1C3XJP9"/>
<dbReference type="InterPro" id="IPR036736">
    <property type="entry name" value="ACP-like_sf"/>
</dbReference>
<dbReference type="RefSeq" id="WP_091964422.1">
    <property type="nucleotide sequence ID" value="NZ_FMAI01000017.1"/>
</dbReference>
<accession>A0A1C3XJP9</accession>
<proteinExistence type="predicted"/>
<dbReference type="SUPFAM" id="SSF47336">
    <property type="entry name" value="ACP-like"/>
    <property type="match status" value="1"/>
</dbReference>
<dbReference type="Gene3D" id="1.10.1200.10">
    <property type="entry name" value="ACP-like"/>
    <property type="match status" value="1"/>
</dbReference>
<keyword evidence="3" id="KW-1185">Reference proteome</keyword>
<reference evidence="3" key="1">
    <citation type="submission" date="2016-08" db="EMBL/GenBank/DDBJ databases">
        <authorList>
            <person name="Varghese N."/>
            <person name="Submissions Spin"/>
        </authorList>
    </citation>
    <scope>NUCLEOTIDE SEQUENCE [LARGE SCALE GENOMIC DNA]</scope>
    <source>
        <strain evidence="3">ERR11</strain>
    </source>
</reference>
<organism evidence="2 3">
    <name type="scientific">Bradyrhizobium shewense</name>
    <dbReference type="NCBI Taxonomy" id="1761772"/>
    <lineage>
        <taxon>Bacteria</taxon>
        <taxon>Pseudomonadati</taxon>
        <taxon>Pseudomonadota</taxon>
        <taxon>Alphaproteobacteria</taxon>
        <taxon>Hyphomicrobiales</taxon>
        <taxon>Nitrobacteraceae</taxon>
        <taxon>Bradyrhizobium</taxon>
    </lineage>
</organism>
<dbReference type="InterPro" id="IPR009081">
    <property type="entry name" value="PP-bd_ACP"/>
</dbReference>
<dbReference type="Proteomes" id="UP000199184">
    <property type="component" value="Unassembled WGS sequence"/>
</dbReference>
<protein>
    <submittedName>
        <fullName evidence="2">Acyl carrier protein</fullName>
    </submittedName>
</protein>
<evidence type="ECO:0000313" key="3">
    <source>
        <dbReference type="Proteomes" id="UP000199184"/>
    </source>
</evidence>